<feature type="domain" description="Rho-GAP" evidence="3">
    <location>
        <begin position="645"/>
        <end position="830"/>
    </location>
</feature>
<keyword evidence="1" id="KW-0343">GTPase activation</keyword>
<name>A0A8K0DCQ6_IGNLU</name>
<evidence type="ECO:0000313" key="5">
    <source>
        <dbReference type="Proteomes" id="UP000801492"/>
    </source>
</evidence>
<comment type="caution">
    <text evidence="4">The sequence shown here is derived from an EMBL/GenBank/DDBJ whole genome shotgun (WGS) entry which is preliminary data.</text>
</comment>
<dbReference type="EMBL" id="VTPC01001983">
    <property type="protein sequence ID" value="KAF2900843.1"/>
    <property type="molecule type" value="Genomic_DNA"/>
</dbReference>
<accession>A0A8K0DCQ6</accession>
<dbReference type="GO" id="GO:0007165">
    <property type="term" value="P:signal transduction"/>
    <property type="evidence" value="ECO:0007669"/>
    <property type="project" value="InterPro"/>
</dbReference>
<dbReference type="InterPro" id="IPR050729">
    <property type="entry name" value="Rho-GAP"/>
</dbReference>
<keyword evidence="5" id="KW-1185">Reference proteome</keyword>
<feature type="compositionally biased region" description="Polar residues" evidence="2">
    <location>
        <begin position="35"/>
        <end position="44"/>
    </location>
</feature>
<dbReference type="Gene3D" id="1.10.555.10">
    <property type="entry name" value="Rho GTPase activation protein"/>
    <property type="match status" value="2"/>
</dbReference>
<sequence>MFGTKVKRTKSFINTRTPKNEELPLPESSHLSRRITISPSSMNNVKLKHTQSDKQPSKPVDLSVQLSQSFQFRKIVQKNNLEKRKSLSMNDVVLQRGFIDRFVCINKNEPKSPDEIIAGQGMSSHNRSASDFEIRKHCEKTFEYDQVLKELKTKHRRTSQEYASLEKLKEEKGQTLFNQTRPFPIENTTVEIRHAPNETVIRRNNYRSQTVHEYALGNLEQQLENIEIQIDLKGVTKICFDSATRKPGKNQFLRISGDQLLLINDKGDEEILINCLNQTKYKPISKKEIAITKIMDDMSNLYKLQFDSAKDMNLAIMDLERYYGSNRPVMHKLYTHAEETSQIKYRLLKLLGKRSSKDFLEKRGIIRNEPIFGNTLKHLYEMYKQDVPEFVIRIMQFIELPKNIASVGLYRASGNLATIQKIRFHIDKNNLKILDEFKNDSDVLTGSLKLFFRELKEPLIPHKTYEELCRYIETEINSKIEENIKHIISKMEKPHKRTLLTLLEHLLKVESHSEENKMDTYNISIVWGPTLIWPPDNCHENILLSHTNANKVIELLLNVYKRSNEVPYKQESSPKLSVSKENEEESKAARENLQHNKNALMLELSENLNYSLRKAGSKDNLMKSTDSLTKLRDDYPRTPDKETKYNLEQLCKSSKEKIPEFVLKVIPLIEKGIDTELLYKRTGSNEKLEKIRKKIVKPKSNLNSMEKYNVHDLAWALRNFFSELNEPLIPKDVFTQLVLATDEGIETTKLRNTKRELNNAHIPHRETLDYLLKHLVNVSWHEELNKMSKHNVATEWAPFLCRSFIENHEISAGSCIHVLETLLYIYDNKTIINIDSEKHFKHHMEIYNNIMHRNSKYHLAKSPDKWEEHNDTKYLGRSPDRFEKFHIPSVALKRRPRIVKNDSSLYRASRYVPNNTLSLYDNVHSYAENVKDEATILETTAVKNGAARNVENRTKL</sequence>
<evidence type="ECO:0000313" key="4">
    <source>
        <dbReference type="EMBL" id="KAF2900843.1"/>
    </source>
</evidence>
<feature type="region of interest" description="Disordered" evidence="2">
    <location>
        <begin position="1"/>
        <end position="60"/>
    </location>
</feature>
<dbReference type="CDD" id="cd00159">
    <property type="entry name" value="RhoGAP"/>
    <property type="match status" value="1"/>
</dbReference>
<gene>
    <name evidence="4" type="ORF">ILUMI_05382</name>
</gene>
<dbReference type="GO" id="GO:0005096">
    <property type="term" value="F:GTPase activator activity"/>
    <property type="evidence" value="ECO:0007669"/>
    <property type="project" value="UniProtKB-KW"/>
</dbReference>
<protein>
    <recommendedName>
        <fullName evidence="3">Rho-GAP domain-containing protein</fullName>
    </recommendedName>
</protein>
<dbReference type="PANTHER" id="PTHR23176">
    <property type="entry name" value="RHO/RAC/CDC GTPASE-ACTIVATING PROTEIN"/>
    <property type="match status" value="1"/>
</dbReference>
<dbReference type="OrthoDB" id="79452at2759"/>
<dbReference type="PROSITE" id="PS50238">
    <property type="entry name" value="RHOGAP"/>
    <property type="match status" value="2"/>
</dbReference>
<dbReference type="AlphaFoldDB" id="A0A8K0DCQ6"/>
<dbReference type="InterPro" id="IPR000198">
    <property type="entry name" value="RhoGAP_dom"/>
</dbReference>
<dbReference type="SUPFAM" id="SSF48350">
    <property type="entry name" value="GTPase activation domain, GAP"/>
    <property type="match status" value="2"/>
</dbReference>
<feature type="domain" description="Rho-GAP" evidence="3">
    <location>
        <begin position="374"/>
        <end position="564"/>
    </location>
</feature>
<dbReference type="InterPro" id="IPR008936">
    <property type="entry name" value="Rho_GTPase_activation_prot"/>
</dbReference>
<dbReference type="Proteomes" id="UP000801492">
    <property type="component" value="Unassembled WGS sequence"/>
</dbReference>
<proteinExistence type="predicted"/>
<dbReference type="SMART" id="SM00324">
    <property type="entry name" value="RhoGAP"/>
    <property type="match status" value="2"/>
</dbReference>
<reference evidence="4" key="1">
    <citation type="submission" date="2019-08" db="EMBL/GenBank/DDBJ databases">
        <title>The genome of the North American firefly Photinus pyralis.</title>
        <authorList>
            <consortium name="Photinus pyralis genome working group"/>
            <person name="Fallon T.R."/>
            <person name="Sander Lower S.E."/>
            <person name="Weng J.-K."/>
        </authorList>
    </citation>
    <scope>NUCLEOTIDE SEQUENCE</scope>
    <source>
        <strain evidence="4">TRF0915ILg1</strain>
        <tissue evidence="4">Whole body</tissue>
    </source>
</reference>
<evidence type="ECO:0000259" key="3">
    <source>
        <dbReference type="PROSITE" id="PS50238"/>
    </source>
</evidence>
<dbReference type="PANTHER" id="PTHR23176:SF129">
    <property type="entry name" value="RHO GTPASE ACTIVATING PROTEIN AT 16F, ISOFORM E-RELATED"/>
    <property type="match status" value="1"/>
</dbReference>
<dbReference type="Pfam" id="PF00620">
    <property type="entry name" value="RhoGAP"/>
    <property type="match status" value="2"/>
</dbReference>
<evidence type="ECO:0000256" key="2">
    <source>
        <dbReference type="SAM" id="MobiDB-lite"/>
    </source>
</evidence>
<organism evidence="4 5">
    <name type="scientific">Ignelater luminosus</name>
    <name type="common">Cucubano</name>
    <name type="synonym">Pyrophorus luminosus</name>
    <dbReference type="NCBI Taxonomy" id="2038154"/>
    <lineage>
        <taxon>Eukaryota</taxon>
        <taxon>Metazoa</taxon>
        <taxon>Ecdysozoa</taxon>
        <taxon>Arthropoda</taxon>
        <taxon>Hexapoda</taxon>
        <taxon>Insecta</taxon>
        <taxon>Pterygota</taxon>
        <taxon>Neoptera</taxon>
        <taxon>Endopterygota</taxon>
        <taxon>Coleoptera</taxon>
        <taxon>Polyphaga</taxon>
        <taxon>Elateriformia</taxon>
        <taxon>Elateroidea</taxon>
        <taxon>Elateridae</taxon>
        <taxon>Agrypninae</taxon>
        <taxon>Pyrophorini</taxon>
        <taxon>Ignelater</taxon>
    </lineage>
</organism>
<evidence type="ECO:0000256" key="1">
    <source>
        <dbReference type="ARBA" id="ARBA00022468"/>
    </source>
</evidence>
<dbReference type="GO" id="GO:0005737">
    <property type="term" value="C:cytoplasm"/>
    <property type="evidence" value="ECO:0007669"/>
    <property type="project" value="TreeGrafter"/>
</dbReference>
<feature type="compositionally biased region" description="Basic residues" evidence="2">
    <location>
        <begin position="1"/>
        <end position="10"/>
    </location>
</feature>